<gene>
    <name evidence="1" type="ORF">C8P66_11729</name>
</gene>
<dbReference type="Proteomes" id="UP000249688">
    <property type="component" value="Unassembled WGS sequence"/>
</dbReference>
<sequence>MRAIVQILLRDRSGRILARRDASNAVMRSGAELVARAFAGQGAGITHMGVGNSDAADPDDFSLDALSNEGVAGENLVGATEVAIAADAFQFVPDAARRVMVVRLRATLPDSAALGTVREAGLLARGEAGATLYNRVTFAPFTKGDDHELTLFWEVAFPYGDLQALF</sequence>
<dbReference type="OrthoDB" id="4824134at2"/>
<evidence type="ECO:0000313" key="1">
    <source>
        <dbReference type="EMBL" id="PZW43004.1"/>
    </source>
</evidence>
<dbReference type="AlphaFoldDB" id="A0A2W7I8I6"/>
<name>A0A2W7I8I6_9PROT</name>
<keyword evidence="2" id="KW-1185">Reference proteome</keyword>
<proteinExistence type="predicted"/>
<evidence type="ECO:0000313" key="2">
    <source>
        <dbReference type="Proteomes" id="UP000249688"/>
    </source>
</evidence>
<dbReference type="EMBL" id="QKYU01000017">
    <property type="protein sequence ID" value="PZW43004.1"/>
    <property type="molecule type" value="Genomic_DNA"/>
</dbReference>
<comment type="caution">
    <text evidence="1">The sequence shown here is derived from an EMBL/GenBank/DDBJ whole genome shotgun (WGS) entry which is preliminary data.</text>
</comment>
<dbReference type="RefSeq" id="WP_111399101.1">
    <property type="nucleotide sequence ID" value="NZ_QKYU01000017.1"/>
</dbReference>
<organism evidence="1 2">
    <name type="scientific">Humitalea rosea</name>
    <dbReference type="NCBI Taxonomy" id="990373"/>
    <lineage>
        <taxon>Bacteria</taxon>
        <taxon>Pseudomonadati</taxon>
        <taxon>Pseudomonadota</taxon>
        <taxon>Alphaproteobacteria</taxon>
        <taxon>Acetobacterales</taxon>
        <taxon>Roseomonadaceae</taxon>
        <taxon>Humitalea</taxon>
    </lineage>
</organism>
<reference evidence="1 2" key="1">
    <citation type="submission" date="2018-06" db="EMBL/GenBank/DDBJ databases">
        <title>Genomic Encyclopedia of Archaeal and Bacterial Type Strains, Phase II (KMG-II): from individual species to whole genera.</title>
        <authorList>
            <person name="Goeker M."/>
        </authorList>
    </citation>
    <scope>NUCLEOTIDE SEQUENCE [LARGE SCALE GENOMIC DNA]</scope>
    <source>
        <strain evidence="1 2">DSM 24525</strain>
    </source>
</reference>
<accession>A0A2W7I8I6</accession>
<protein>
    <submittedName>
        <fullName evidence="1">Uncharacterized protein</fullName>
    </submittedName>
</protein>